<feature type="compositionally biased region" description="Basic and acidic residues" evidence="1">
    <location>
        <begin position="8"/>
        <end position="19"/>
    </location>
</feature>
<gene>
    <name evidence="4" type="ORF">FF36_05208</name>
</gene>
<evidence type="ECO:0000256" key="2">
    <source>
        <dbReference type="SAM" id="Phobius"/>
    </source>
</evidence>
<name>A0A0D8B8E6_9ACTN</name>
<reference evidence="4 5" key="2">
    <citation type="journal article" date="2016" name="Genome Announc.">
        <title>Permanent Draft Genome Sequences for Two Variants of Frankia sp. Strain CpI1, the First Frankia Strain Isolated from Root Nodules of Comptonia peregrina.</title>
        <authorList>
            <person name="Oshone R."/>
            <person name="Hurst S.G.IV."/>
            <person name="Abebe-Akele F."/>
            <person name="Simpson S."/>
            <person name="Morris K."/>
            <person name="Thomas W.K."/>
            <person name="Tisa L.S."/>
        </authorList>
    </citation>
    <scope>NUCLEOTIDE SEQUENCE [LARGE SCALE GENOMIC DNA]</scope>
    <source>
        <strain evidence="5">CpI1-S</strain>
    </source>
</reference>
<evidence type="ECO:0000313" key="5">
    <source>
        <dbReference type="Proteomes" id="UP000032545"/>
    </source>
</evidence>
<keyword evidence="2" id="KW-0472">Membrane</keyword>
<dbReference type="InterPro" id="IPR028087">
    <property type="entry name" value="Tad_N"/>
</dbReference>
<feature type="domain" description="Putative Flp pilus-assembly TadG-like N-terminal" evidence="3">
    <location>
        <begin position="41"/>
        <end position="88"/>
    </location>
</feature>
<keyword evidence="2" id="KW-1133">Transmembrane helix</keyword>
<organism evidence="4 5">
    <name type="scientific">Frankia torreyi</name>
    <dbReference type="NCBI Taxonomy" id="1856"/>
    <lineage>
        <taxon>Bacteria</taxon>
        <taxon>Bacillati</taxon>
        <taxon>Actinomycetota</taxon>
        <taxon>Actinomycetes</taxon>
        <taxon>Frankiales</taxon>
        <taxon>Frankiaceae</taxon>
        <taxon>Frankia</taxon>
    </lineage>
</organism>
<keyword evidence="2" id="KW-0812">Transmembrane</keyword>
<evidence type="ECO:0000256" key="1">
    <source>
        <dbReference type="SAM" id="MobiDB-lite"/>
    </source>
</evidence>
<dbReference type="AlphaFoldDB" id="A0A0D8B8E6"/>
<reference evidence="5" key="1">
    <citation type="submission" date="2015-02" db="EMBL/GenBank/DDBJ databases">
        <title>Draft Genome of Frankia sp. CpI1-S.</title>
        <authorList>
            <person name="Oshone R.T."/>
            <person name="Ngom M."/>
            <person name="Ghodhbane-Gtari F."/>
            <person name="Gtari M."/>
            <person name="Morris K."/>
            <person name="Thomas K."/>
            <person name="Sen A."/>
            <person name="Tisa L.S."/>
        </authorList>
    </citation>
    <scope>NUCLEOTIDE SEQUENCE [LARGE SCALE GENOMIC DNA]</scope>
    <source>
        <strain evidence="5">CpI1-S</strain>
    </source>
</reference>
<accession>A0A0D8B8E6</accession>
<proteinExistence type="predicted"/>
<sequence>MGRPAIPDGEKHMPGDLRRNPATGDGAATGDQAGPGGADGGTILILTLGYLMVAAMLVVVVTDVSAVYLARRSVASAADGAALAAAQRIDENAIYTATDAFQELPLADINATVEQYQRQSDPSGRTTLTSSLVDATTVEVEGSRLVDLPVVGYLGVGPVTVRAGAQAQSVVRQPAAP</sequence>
<feature type="transmembrane region" description="Helical" evidence="2">
    <location>
        <begin position="43"/>
        <end position="69"/>
    </location>
</feature>
<dbReference type="EMBL" id="JYFN01000059">
    <property type="protein sequence ID" value="KJE20456.1"/>
    <property type="molecule type" value="Genomic_DNA"/>
</dbReference>
<feature type="region of interest" description="Disordered" evidence="1">
    <location>
        <begin position="1"/>
        <end position="34"/>
    </location>
</feature>
<comment type="caution">
    <text evidence="4">The sequence shown here is derived from an EMBL/GenBank/DDBJ whole genome shotgun (WGS) entry which is preliminary data.</text>
</comment>
<feature type="compositionally biased region" description="Low complexity" evidence="1">
    <location>
        <begin position="22"/>
        <end position="32"/>
    </location>
</feature>
<evidence type="ECO:0000259" key="3">
    <source>
        <dbReference type="Pfam" id="PF13400"/>
    </source>
</evidence>
<protein>
    <submittedName>
        <fullName evidence="4">Putative Flp pilus-assembly TadE/G</fullName>
    </submittedName>
</protein>
<dbReference type="Pfam" id="PF13400">
    <property type="entry name" value="Tad"/>
    <property type="match status" value="1"/>
</dbReference>
<dbReference type="Proteomes" id="UP000032545">
    <property type="component" value="Unassembled WGS sequence"/>
</dbReference>
<keyword evidence="5" id="KW-1185">Reference proteome</keyword>
<evidence type="ECO:0000313" key="4">
    <source>
        <dbReference type="EMBL" id="KJE20456.1"/>
    </source>
</evidence>